<gene>
    <name evidence="5" type="ORF">EB241_11370</name>
</gene>
<evidence type="ECO:0000256" key="1">
    <source>
        <dbReference type="ARBA" id="ARBA00012031"/>
    </source>
</evidence>
<dbReference type="EMBL" id="RHHM01000007">
    <property type="protein sequence ID" value="RQM38329.1"/>
    <property type="molecule type" value="Genomic_DNA"/>
</dbReference>
<dbReference type="GO" id="GO:0005576">
    <property type="term" value="C:extracellular region"/>
    <property type="evidence" value="ECO:0007669"/>
    <property type="project" value="InterPro"/>
</dbReference>
<sequence>MISLENSSLALYIKSRIFKSTESAVELAKKNHSPTDIKFAMKLLQIKNSSNNPKLNHIVKYEKNEMKRSEKYDIFLGKISKISNLVNSAELSDIEKKYNSSSVHSVEFISKESMKLSNDLIEHFGLEAEQYLSVPLVGVPDGEKLAMGLYTNGSYVGLNKALRNNEEMNKGDSLIHSGMSSYFDMHTNNKLIKTFRGTDSRDAFSDISENSSGHDAGYLSTSKKLDVATLFSKGDDFPAKNSDRNISIVFGNSGLDVSELSIEGEDEDEILYKSNTEMDVLFAEVDKHGVNKRVLHESSLPSVTGKQERLIAALDLASAKKAGTSTKMPK</sequence>
<dbReference type="Gene3D" id="3.90.176.10">
    <property type="entry name" value="Toxin ADP-ribosyltransferase, Chain A, domain 1"/>
    <property type="match status" value="1"/>
</dbReference>
<accession>A0A3N6UQT0</accession>
<dbReference type="GO" id="GO:0106274">
    <property type="term" value="F:NAD+-protein-arginine ADP-ribosyltransferase activity"/>
    <property type="evidence" value="ECO:0007669"/>
    <property type="project" value="UniProtKB-EC"/>
</dbReference>
<name>A0A3N6UQT0_9GAMM</name>
<dbReference type="Proteomes" id="UP000279457">
    <property type="component" value="Unassembled WGS sequence"/>
</dbReference>
<evidence type="ECO:0000256" key="2">
    <source>
        <dbReference type="ARBA" id="ARBA00033021"/>
    </source>
</evidence>
<comment type="caution">
    <text evidence="5">The sequence shown here is derived from an EMBL/GenBank/DDBJ whole genome shotgun (WGS) entry which is preliminary data.</text>
</comment>
<dbReference type="PROSITE" id="PS51996">
    <property type="entry name" value="TR_MART"/>
    <property type="match status" value="1"/>
</dbReference>
<dbReference type="AlphaFoldDB" id="A0A3N6UQT0"/>
<dbReference type="SUPFAM" id="SSF56399">
    <property type="entry name" value="ADP-ribosylation"/>
    <property type="match status" value="1"/>
</dbReference>
<evidence type="ECO:0000313" key="5">
    <source>
        <dbReference type="EMBL" id="RQM38329.1"/>
    </source>
</evidence>
<evidence type="ECO:0000259" key="4">
    <source>
        <dbReference type="Pfam" id="PF03496"/>
    </source>
</evidence>
<keyword evidence="6" id="KW-1185">Reference proteome</keyword>
<protein>
    <recommendedName>
        <fullName evidence="1">NAD(+)--protein-arginine ADP-ribosyltransferase</fullName>
        <ecNumber evidence="1">2.4.2.31</ecNumber>
    </recommendedName>
    <alternativeName>
        <fullName evidence="2">NAD(+)--arginine ADP-ribosyltransferase</fullName>
    </alternativeName>
</protein>
<feature type="domain" description="ADP ribosyltransferase" evidence="4">
    <location>
        <begin position="136"/>
        <end position="295"/>
    </location>
</feature>
<organism evidence="5 6">
    <name type="scientific">Erwinia psidii</name>
    <dbReference type="NCBI Taxonomy" id="69224"/>
    <lineage>
        <taxon>Bacteria</taxon>
        <taxon>Pseudomonadati</taxon>
        <taxon>Pseudomonadota</taxon>
        <taxon>Gammaproteobacteria</taxon>
        <taxon>Enterobacterales</taxon>
        <taxon>Erwiniaceae</taxon>
        <taxon>Erwinia</taxon>
    </lineage>
</organism>
<dbReference type="InterPro" id="IPR003540">
    <property type="entry name" value="ADP-ribosyltransferase"/>
</dbReference>
<evidence type="ECO:0000256" key="3">
    <source>
        <dbReference type="ARBA" id="ARBA00047597"/>
    </source>
</evidence>
<dbReference type="Pfam" id="PF03496">
    <property type="entry name" value="ADPrib_exo_Tox"/>
    <property type="match status" value="1"/>
</dbReference>
<dbReference type="RefSeq" id="WP_124233231.1">
    <property type="nucleotide sequence ID" value="NZ_RHHM01000007.1"/>
</dbReference>
<comment type="catalytic activity">
    <reaction evidence="3">
        <text>L-arginyl-[protein] + NAD(+) = N(omega)-(ADP-D-ribosyl)-L-arginyl-[protein] + nicotinamide + H(+)</text>
        <dbReference type="Rhea" id="RHEA:19149"/>
        <dbReference type="Rhea" id="RHEA-COMP:10532"/>
        <dbReference type="Rhea" id="RHEA-COMP:15087"/>
        <dbReference type="ChEBI" id="CHEBI:15378"/>
        <dbReference type="ChEBI" id="CHEBI:17154"/>
        <dbReference type="ChEBI" id="CHEBI:29965"/>
        <dbReference type="ChEBI" id="CHEBI:57540"/>
        <dbReference type="ChEBI" id="CHEBI:142554"/>
        <dbReference type="EC" id="2.4.2.31"/>
    </reaction>
</comment>
<proteinExistence type="predicted"/>
<reference evidence="5 6" key="1">
    <citation type="submission" date="2018-10" db="EMBL/GenBank/DDBJ databases">
        <title>Draft genome sequence for the type isolate of Erwinia psidii, agent causal of bacterial blight in guava (Psidium guajava) and wilt and die-back of Eucalyptus spp.</title>
        <authorList>
            <person name="Hermenegildo P.S."/>
            <person name="Santos S.A."/>
            <person name="Guimaraes L.M.S."/>
            <person name="Vidigal P.M.P."/>
            <person name="Pereira I.C."/>
            <person name="Badel J.L."/>
            <person name="Alfenas-Zerbini P."/>
            <person name="Ferreira M.A.S.V."/>
            <person name="Alfenas A.C."/>
        </authorList>
    </citation>
    <scope>NUCLEOTIDE SEQUENCE [LARGE SCALE GENOMIC DNA]</scope>
    <source>
        <strain evidence="5 6">IBSBF 435</strain>
    </source>
</reference>
<evidence type="ECO:0000313" key="6">
    <source>
        <dbReference type="Proteomes" id="UP000279457"/>
    </source>
</evidence>
<dbReference type="EC" id="2.4.2.31" evidence="1"/>